<evidence type="ECO:0000256" key="6">
    <source>
        <dbReference type="PROSITE-ProRule" id="PRU00175"/>
    </source>
</evidence>
<dbReference type="InterPro" id="IPR001841">
    <property type="entry name" value="Znf_RING"/>
</dbReference>
<evidence type="ECO:0000313" key="8">
    <source>
        <dbReference type="EMBL" id="VVB02753.1"/>
    </source>
</evidence>
<comment type="similarity">
    <text evidence="2">Belongs to the RBR family. Ariadne subfamily.</text>
</comment>
<evidence type="ECO:0000256" key="2">
    <source>
        <dbReference type="ARBA" id="ARBA00005884"/>
    </source>
</evidence>
<evidence type="ECO:0000313" key="9">
    <source>
        <dbReference type="Proteomes" id="UP000489600"/>
    </source>
</evidence>
<feature type="domain" description="RING-type" evidence="7">
    <location>
        <begin position="218"/>
        <end position="262"/>
    </location>
</feature>
<evidence type="ECO:0000256" key="3">
    <source>
        <dbReference type="ARBA" id="ARBA00022723"/>
    </source>
</evidence>
<dbReference type="InterPro" id="IPR017907">
    <property type="entry name" value="Znf_RING_CS"/>
</dbReference>
<dbReference type="PROSITE" id="PS00518">
    <property type="entry name" value="ZF_RING_1"/>
    <property type="match status" value="1"/>
</dbReference>
<gene>
    <name evidence="8" type="ORF">ANE_LOCUS13197</name>
</gene>
<dbReference type="InterPro" id="IPR012337">
    <property type="entry name" value="RNaseH-like_sf"/>
</dbReference>
<dbReference type="PANTHER" id="PTHR11685">
    <property type="entry name" value="RBR FAMILY RING FINGER AND IBR DOMAIN-CONTAINING"/>
    <property type="match status" value="1"/>
</dbReference>
<keyword evidence="3" id="KW-0479">Metal-binding</keyword>
<organism evidence="8 9">
    <name type="scientific">Arabis nemorensis</name>
    <dbReference type="NCBI Taxonomy" id="586526"/>
    <lineage>
        <taxon>Eukaryota</taxon>
        <taxon>Viridiplantae</taxon>
        <taxon>Streptophyta</taxon>
        <taxon>Embryophyta</taxon>
        <taxon>Tracheophyta</taxon>
        <taxon>Spermatophyta</taxon>
        <taxon>Magnoliopsida</taxon>
        <taxon>eudicotyledons</taxon>
        <taxon>Gunneridae</taxon>
        <taxon>Pentapetalae</taxon>
        <taxon>rosids</taxon>
        <taxon>malvids</taxon>
        <taxon>Brassicales</taxon>
        <taxon>Brassicaceae</taxon>
        <taxon>Arabideae</taxon>
        <taxon>Arabis</taxon>
    </lineage>
</organism>
<dbReference type="InterPro" id="IPR013083">
    <property type="entry name" value="Znf_RING/FYVE/PHD"/>
</dbReference>
<dbReference type="Proteomes" id="UP000489600">
    <property type="component" value="Unassembled WGS sequence"/>
</dbReference>
<protein>
    <recommendedName>
        <fullName evidence="7">RING-type domain-containing protein</fullName>
    </recommendedName>
</protein>
<dbReference type="GO" id="GO:0004842">
    <property type="term" value="F:ubiquitin-protein transferase activity"/>
    <property type="evidence" value="ECO:0007669"/>
    <property type="project" value="InterPro"/>
</dbReference>
<dbReference type="OrthoDB" id="1080952at2759"/>
<evidence type="ECO:0000256" key="4">
    <source>
        <dbReference type="ARBA" id="ARBA00022771"/>
    </source>
</evidence>
<accession>A0A565BM99</accession>
<dbReference type="GO" id="GO:0008270">
    <property type="term" value="F:zinc ion binding"/>
    <property type="evidence" value="ECO:0007669"/>
    <property type="project" value="UniProtKB-KW"/>
</dbReference>
<dbReference type="Gene3D" id="3.30.40.10">
    <property type="entry name" value="Zinc/RING finger domain, C3HC4 (zinc finger)"/>
    <property type="match status" value="1"/>
</dbReference>
<dbReference type="SUPFAM" id="SSF53098">
    <property type="entry name" value="Ribonuclease H-like"/>
    <property type="match status" value="1"/>
</dbReference>
<keyword evidence="5" id="KW-0862">Zinc</keyword>
<proteinExistence type="inferred from homology"/>
<dbReference type="InterPro" id="IPR036397">
    <property type="entry name" value="RNaseH_sf"/>
</dbReference>
<dbReference type="GO" id="GO:0003676">
    <property type="term" value="F:nucleic acid binding"/>
    <property type="evidence" value="ECO:0007669"/>
    <property type="project" value="InterPro"/>
</dbReference>
<dbReference type="Pfam" id="PF13456">
    <property type="entry name" value="RVT_3"/>
    <property type="match status" value="1"/>
</dbReference>
<dbReference type="GO" id="GO:0016567">
    <property type="term" value="P:protein ubiquitination"/>
    <property type="evidence" value="ECO:0007669"/>
    <property type="project" value="InterPro"/>
</dbReference>
<comment type="caution">
    <text evidence="8">The sequence shown here is derived from an EMBL/GenBank/DDBJ whole genome shotgun (WGS) entry which is preliminary data.</text>
</comment>
<dbReference type="GO" id="GO:0004523">
    <property type="term" value="F:RNA-DNA hybrid ribonuclease activity"/>
    <property type="evidence" value="ECO:0007669"/>
    <property type="project" value="InterPro"/>
</dbReference>
<name>A0A565BM99_9BRAS</name>
<dbReference type="SUPFAM" id="SSF57850">
    <property type="entry name" value="RING/U-box"/>
    <property type="match status" value="1"/>
</dbReference>
<evidence type="ECO:0000256" key="5">
    <source>
        <dbReference type="ARBA" id="ARBA00022833"/>
    </source>
</evidence>
<dbReference type="EMBL" id="CABITT030000004">
    <property type="protein sequence ID" value="VVB02753.1"/>
    <property type="molecule type" value="Genomic_DNA"/>
</dbReference>
<evidence type="ECO:0000259" key="7">
    <source>
        <dbReference type="PROSITE" id="PS50089"/>
    </source>
</evidence>
<dbReference type="InterPro" id="IPR031127">
    <property type="entry name" value="E3_UB_ligase_RBR"/>
</dbReference>
<sequence length="297" mass="33496">MDTNLISALEMQPCDHDLALKLQAEDVIKASRQAHTSSPPEFTREDLEVVFGLGVDSVDDYYCTDILLKDLDEEMKTLSLLQKEGGSRILNRKYSSEDTLLWEVKKVLRVEEDFTTREVAELIALIEGLKSALDFGLRNITFYCDNDEVLGYVKGKFEESNHSTVASLVKEVALLKSRFSSFEALPVHMDISFVVQLGRAGIASQIKWREGDIFKETCTLCCDDVPSDEQFEVPSCFHRFCVSCVNGAVKWALHLRNPVKCPRSGCESVITRRSCATILEPQLLEVMMIRVTIKEAQ</sequence>
<evidence type="ECO:0000256" key="1">
    <source>
        <dbReference type="ARBA" id="ARBA00003976"/>
    </source>
</evidence>
<dbReference type="Gene3D" id="3.30.420.10">
    <property type="entry name" value="Ribonuclease H-like superfamily/Ribonuclease H"/>
    <property type="match status" value="1"/>
</dbReference>
<comment type="function">
    <text evidence="1">Might act as an E3 ubiquitin-protein ligase, or as part of E3 complex, which accepts ubiquitin from specific E2 ubiquitin-conjugating enzymes and then transfers it to substrates.</text>
</comment>
<reference evidence="8" key="1">
    <citation type="submission" date="2019-07" db="EMBL/GenBank/DDBJ databases">
        <authorList>
            <person name="Dittberner H."/>
        </authorList>
    </citation>
    <scope>NUCLEOTIDE SEQUENCE [LARGE SCALE GENOMIC DNA]</scope>
</reference>
<dbReference type="PROSITE" id="PS50089">
    <property type="entry name" value="ZF_RING_2"/>
    <property type="match status" value="1"/>
</dbReference>
<dbReference type="InterPro" id="IPR002156">
    <property type="entry name" value="RNaseH_domain"/>
</dbReference>
<keyword evidence="4 6" id="KW-0863">Zinc-finger</keyword>
<keyword evidence="9" id="KW-1185">Reference proteome</keyword>
<dbReference type="AlphaFoldDB" id="A0A565BM99"/>